<protein>
    <recommendedName>
        <fullName evidence="4">Prenyltransferase and squalene oxidase repeat-containing protein</fullName>
    </recommendedName>
</protein>
<keyword evidence="3" id="KW-1185">Reference proteome</keyword>
<dbReference type="Proteomes" id="UP000569914">
    <property type="component" value="Unassembled WGS sequence"/>
</dbReference>
<reference evidence="2 3" key="1">
    <citation type="submission" date="2020-07" db="EMBL/GenBank/DDBJ databases">
        <title>Sequencing the genomes of 1000 actinobacteria strains.</title>
        <authorList>
            <person name="Klenk H.-P."/>
        </authorList>
    </citation>
    <scope>NUCLEOTIDE SEQUENCE [LARGE SCALE GENOMIC DNA]</scope>
    <source>
        <strain evidence="2 3">DSM 22083</strain>
    </source>
</reference>
<evidence type="ECO:0000313" key="2">
    <source>
        <dbReference type="EMBL" id="NYE70146.1"/>
    </source>
</evidence>
<name>A0A7Y9I500_9ACTN</name>
<proteinExistence type="predicted"/>
<dbReference type="RefSeq" id="WP_179749392.1">
    <property type="nucleotide sequence ID" value="NZ_JACCBU010000001.1"/>
</dbReference>
<dbReference type="SUPFAM" id="SSF48239">
    <property type="entry name" value="Terpenoid cyclases/Protein prenyltransferases"/>
    <property type="match status" value="1"/>
</dbReference>
<dbReference type="EMBL" id="JACCBU010000001">
    <property type="protein sequence ID" value="NYE70146.1"/>
    <property type="molecule type" value="Genomic_DNA"/>
</dbReference>
<sequence>MSIDLVAAERFLHTHARLLERQLFGALVHGAPDEPARAALRAFQNPDGGFGHGLEPDVRGPDSQPSAARTALTVLADLDALDDPLTEQVADWLLTVSGPDGGVPTVLPTATAYPRAPWMQPQPESGFLTYALAGLLWQSGLDHPWLRSATEWCWASLAADPDPAGYTVKFALDFLDSVPDPRRAADAVERLRPALAADGTLPIPGGTDGERVPPLELSPRPDSPSRALFSDEQLSADLDRLEHDQHEDGGWDVDYLHWSPAQALEWRGIATVAAVATLARNGRLELPGRLLGAAGAS</sequence>
<comment type="caution">
    <text evidence="2">The sequence shown here is derived from an EMBL/GenBank/DDBJ whole genome shotgun (WGS) entry which is preliminary data.</text>
</comment>
<dbReference type="InterPro" id="IPR008930">
    <property type="entry name" value="Terpenoid_cyclase/PrenylTrfase"/>
</dbReference>
<gene>
    <name evidence="2" type="ORF">BKA15_001475</name>
</gene>
<dbReference type="Gene3D" id="1.50.10.20">
    <property type="match status" value="1"/>
</dbReference>
<dbReference type="AlphaFoldDB" id="A0A7Y9I500"/>
<accession>A0A7Y9I500</accession>
<evidence type="ECO:0000256" key="1">
    <source>
        <dbReference type="SAM" id="MobiDB-lite"/>
    </source>
</evidence>
<evidence type="ECO:0008006" key="4">
    <source>
        <dbReference type="Google" id="ProtNLM"/>
    </source>
</evidence>
<organism evidence="2 3">
    <name type="scientific">Microlunatus parietis</name>
    <dbReference type="NCBI Taxonomy" id="682979"/>
    <lineage>
        <taxon>Bacteria</taxon>
        <taxon>Bacillati</taxon>
        <taxon>Actinomycetota</taxon>
        <taxon>Actinomycetes</taxon>
        <taxon>Propionibacteriales</taxon>
        <taxon>Propionibacteriaceae</taxon>
        <taxon>Microlunatus</taxon>
    </lineage>
</organism>
<evidence type="ECO:0000313" key="3">
    <source>
        <dbReference type="Proteomes" id="UP000569914"/>
    </source>
</evidence>
<feature type="region of interest" description="Disordered" evidence="1">
    <location>
        <begin position="197"/>
        <end position="227"/>
    </location>
</feature>